<dbReference type="Pfam" id="PF00557">
    <property type="entry name" value="Peptidase_M24"/>
    <property type="match status" value="1"/>
</dbReference>
<dbReference type="Gene3D" id="3.40.350.10">
    <property type="entry name" value="Creatinase/prolidase N-terminal domain"/>
    <property type="match status" value="1"/>
</dbReference>
<reference evidence="3 4" key="1">
    <citation type="journal article" date="2015" name="J. Biotechnol.">
        <title>Complete genome sequence of a malodorant-producing acetogen, Clostridium scatologenes ATCC 25775(T).</title>
        <authorList>
            <person name="Zhu Z."/>
            <person name="Guo T."/>
            <person name="Zheng H."/>
            <person name="Song T."/>
            <person name="Ouyang P."/>
            <person name="Xie J."/>
        </authorList>
    </citation>
    <scope>NUCLEOTIDE SEQUENCE [LARGE SCALE GENOMIC DNA]</scope>
    <source>
        <strain evidence="3 4">ATCC 25775</strain>
    </source>
</reference>
<dbReference type="PANTHER" id="PTHR46112">
    <property type="entry name" value="AMINOPEPTIDASE"/>
    <property type="match status" value="1"/>
</dbReference>
<dbReference type="Gene3D" id="3.90.230.10">
    <property type="entry name" value="Creatinase/methionine aminopeptidase superfamily"/>
    <property type="match status" value="1"/>
</dbReference>
<accession>A0A0E3M6L6</accession>
<dbReference type="InterPro" id="IPR000587">
    <property type="entry name" value="Creatinase_N"/>
</dbReference>
<proteinExistence type="predicted"/>
<dbReference type="AlphaFoldDB" id="A0A0E3M6L6"/>
<organism evidence="3 4">
    <name type="scientific">Clostridium scatologenes</name>
    <dbReference type="NCBI Taxonomy" id="1548"/>
    <lineage>
        <taxon>Bacteria</taxon>
        <taxon>Bacillati</taxon>
        <taxon>Bacillota</taxon>
        <taxon>Clostridia</taxon>
        <taxon>Eubacteriales</taxon>
        <taxon>Clostridiaceae</taxon>
        <taxon>Clostridium</taxon>
    </lineage>
</organism>
<name>A0A0E3M6L6_CLOSL</name>
<protein>
    <submittedName>
        <fullName evidence="3">Peptidase M24</fullName>
    </submittedName>
</protein>
<dbReference type="EMBL" id="CP009933">
    <property type="protein sequence ID" value="AKA69690.1"/>
    <property type="molecule type" value="Genomic_DNA"/>
</dbReference>
<dbReference type="Proteomes" id="UP000033115">
    <property type="component" value="Chromosome"/>
</dbReference>
<feature type="domain" description="Peptidase M24" evidence="1">
    <location>
        <begin position="138"/>
        <end position="341"/>
    </location>
</feature>
<sequence>MIQERLKKVLKIMEDRKLPQMIVSDPASIFYLTGKWILPGERMLVLYLNLNGKNKLFINELFPITEDLGTEMIWFNDTENPVQILAKHVEKDKPMGIDKNWPSKFLLGLMELKCGSTFVNGSQIVDMVRMCKDEDEKELMRQASKLNDIAVDKMIKLVPEKHSEKKMGQLLSGIWEELGAEGHSFDPIVGYGANAADPHHVMDNSTVKPGDSVVIDIGCKKNSYCSDMTRTVFYKSVSEHSREIYNIVLEANKRGIDKVKAGVRFCDIDAAARDYITEKGYGKYFTHRLGHSIGIECHDFGDVSSSNTDRVQPGQIFSIEPGIYLPGDVGVRIEDLVIVTEEGCEVLNHYTKDLIVVE</sequence>
<dbReference type="KEGG" id="csq:CSCA_2565"/>
<evidence type="ECO:0000313" key="4">
    <source>
        <dbReference type="Proteomes" id="UP000033115"/>
    </source>
</evidence>
<feature type="domain" description="Creatinase N-terminal" evidence="2">
    <location>
        <begin position="5"/>
        <end position="131"/>
    </location>
</feature>
<gene>
    <name evidence="3" type="ORF">CSCA_2565</name>
</gene>
<dbReference type="InterPro" id="IPR029149">
    <property type="entry name" value="Creatin/AminoP/Spt16_N"/>
</dbReference>
<dbReference type="SUPFAM" id="SSF53092">
    <property type="entry name" value="Creatinase/prolidase N-terminal domain"/>
    <property type="match status" value="1"/>
</dbReference>
<dbReference type="InterPro" id="IPR050659">
    <property type="entry name" value="Peptidase_M24B"/>
</dbReference>
<evidence type="ECO:0000259" key="2">
    <source>
        <dbReference type="Pfam" id="PF01321"/>
    </source>
</evidence>
<dbReference type="SUPFAM" id="SSF55920">
    <property type="entry name" value="Creatinase/aminopeptidase"/>
    <property type="match status" value="1"/>
</dbReference>
<dbReference type="PANTHER" id="PTHR46112:SF3">
    <property type="entry name" value="AMINOPEPTIDASE YPDF"/>
    <property type="match status" value="1"/>
</dbReference>
<dbReference type="CDD" id="cd01092">
    <property type="entry name" value="APP-like"/>
    <property type="match status" value="1"/>
</dbReference>
<dbReference type="RefSeq" id="WP_029161706.1">
    <property type="nucleotide sequence ID" value="NZ_CP009933.1"/>
</dbReference>
<dbReference type="HOGENOM" id="CLU_017266_4_1_9"/>
<dbReference type="Pfam" id="PF01321">
    <property type="entry name" value="Creatinase_N"/>
    <property type="match status" value="1"/>
</dbReference>
<dbReference type="InterPro" id="IPR036005">
    <property type="entry name" value="Creatinase/aminopeptidase-like"/>
</dbReference>
<evidence type="ECO:0000259" key="1">
    <source>
        <dbReference type="Pfam" id="PF00557"/>
    </source>
</evidence>
<evidence type="ECO:0000313" key="3">
    <source>
        <dbReference type="EMBL" id="AKA69690.1"/>
    </source>
</evidence>
<dbReference type="InterPro" id="IPR000994">
    <property type="entry name" value="Pept_M24"/>
</dbReference>
<keyword evidence="4" id="KW-1185">Reference proteome</keyword>
<dbReference type="STRING" id="1548.CSCA_2565"/>